<protein>
    <submittedName>
        <fullName evidence="2">F-box domain-containing protein</fullName>
    </submittedName>
</protein>
<organism evidence="1 2">
    <name type="scientific">Panagrolaimus sp. PS1159</name>
    <dbReference type="NCBI Taxonomy" id="55785"/>
    <lineage>
        <taxon>Eukaryota</taxon>
        <taxon>Metazoa</taxon>
        <taxon>Ecdysozoa</taxon>
        <taxon>Nematoda</taxon>
        <taxon>Chromadorea</taxon>
        <taxon>Rhabditida</taxon>
        <taxon>Tylenchina</taxon>
        <taxon>Panagrolaimomorpha</taxon>
        <taxon>Panagrolaimoidea</taxon>
        <taxon>Panagrolaimidae</taxon>
        <taxon>Panagrolaimus</taxon>
    </lineage>
</organism>
<dbReference type="Proteomes" id="UP000887580">
    <property type="component" value="Unplaced"/>
</dbReference>
<dbReference type="WBParaSite" id="PS1159_v2.g1191.t1">
    <property type="protein sequence ID" value="PS1159_v2.g1191.t1"/>
    <property type="gene ID" value="PS1159_v2.g1191"/>
</dbReference>
<reference evidence="2" key="1">
    <citation type="submission" date="2022-11" db="UniProtKB">
        <authorList>
            <consortium name="WormBaseParasite"/>
        </authorList>
    </citation>
    <scope>IDENTIFICATION</scope>
</reference>
<sequence length="331" mass="38465">MSSKLYFNPLSASRQAFNLPTDVLKFVIKGCSAKLWLKLLKSCKYFYAKNNRLIFKNTTLKKDGSIEVAERRVSSFWENVDEIPCDFFLIGKLTLSCSLTKFMPKMWKSELRELCISGTRISMKEFIILTAYDLLESFVIRDSNVLYENTIIVSLEDIFAFLPNVTSFTYEHTKWALTDKSINADTFRRMTETSRNRKLILIHLNGFLNLIANDFVSFVTNHAARNCKITLKNVSATTPGFKKVVDDMLAKWEPQSTKPSVLHIHNNLIQQMHMQVQNNHMLLAQAAQQLQQHIQHYQAQRQQFAHHQQQLERHLILYETAKRASALKRKL</sequence>
<proteinExistence type="predicted"/>
<evidence type="ECO:0000313" key="2">
    <source>
        <dbReference type="WBParaSite" id="PS1159_v2.g1191.t1"/>
    </source>
</evidence>
<accession>A0AC35EY45</accession>
<evidence type="ECO:0000313" key="1">
    <source>
        <dbReference type="Proteomes" id="UP000887580"/>
    </source>
</evidence>
<name>A0AC35EY45_9BILA</name>